<sequence>METLIISLPETLQGAIFVVALGICLFFILWGASKLFK</sequence>
<evidence type="ECO:0000313" key="2">
    <source>
        <dbReference type="EMBL" id="KKN07829.1"/>
    </source>
</evidence>
<dbReference type="AlphaFoldDB" id="A0A0F9MQ80"/>
<gene>
    <name evidence="2" type="ORF">LCGC14_1062820</name>
</gene>
<protein>
    <submittedName>
        <fullName evidence="2">Uncharacterized protein</fullName>
    </submittedName>
</protein>
<comment type="caution">
    <text evidence="2">The sequence shown here is derived from an EMBL/GenBank/DDBJ whole genome shotgun (WGS) entry which is preliminary data.</text>
</comment>
<keyword evidence="1" id="KW-0812">Transmembrane</keyword>
<reference evidence="2" key="1">
    <citation type="journal article" date="2015" name="Nature">
        <title>Complex archaea that bridge the gap between prokaryotes and eukaryotes.</title>
        <authorList>
            <person name="Spang A."/>
            <person name="Saw J.H."/>
            <person name="Jorgensen S.L."/>
            <person name="Zaremba-Niedzwiedzka K."/>
            <person name="Martijn J."/>
            <person name="Lind A.E."/>
            <person name="van Eijk R."/>
            <person name="Schleper C."/>
            <person name="Guy L."/>
            <person name="Ettema T.J."/>
        </authorList>
    </citation>
    <scope>NUCLEOTIDE SEQUENCE</scope>
</reference>
<dbReference type="EMBL" id="LAZR01004521">
    <property type="protein sequence ID" value="KKN07829.1"/>
    <property type="molecule type" value="Genomic_DNA"/>
</dbReference>
<name>A0A0F9MQ80_9ZZZZ</name>
<keyword evidence="1" id="KW-1133">Transmembrane helix</keyword>
<organism evidence="2">
    <name type="scientific">marine sediment metagenome</name>
    <dbReference type="NCBI Taxonomy" id="412755"/>
    <lineage>
        <taxon>unclassified sequences</taxon>
        <taxon>metagenomes</taxon>
        <taxon>ecological metagenomes</taxon>
    </lineage>
</organism>
<proteinExistence type="predicted"/>
<keyword evidence="1" id="KW-0472">Membrane</keyword>
<accession>A0A0F9MQ80</accession>
<feature type="transmembrane region" description="Helical" evidence="1">
    <location>
        <begin position="12"/>
        <end position="32"/>
    </location>
</feature>
<evidence type="ECO:0000256" key="1">
    <source>
        <dbReference type="SAM" id="Phobius"/>
    </source>
</evidence>